<reference evidence="6" key="1">
    <citation type="submission" date="2019-08" db="EMBL/GenBank/DDBJ databases">
        <title>Reference gene set and small RNA set construction with multiple tissues from Davidia involucrata Baill.</title>
        <authorList>
            <person name="Yang H."/>
            <person name="Zhou C."/>
            <person name="Li G."/>
            <person name="Wang J."/>
            <person name="Gao P."/>
            <person name="Wang M."/>
            <person name="Wang R."/>
            <person name="Zhao Y."/>
        </authorList>
    </citation>
    <scope>NUCLEOTIDE SEQUENCE</scope>
    <source>
        <tissue evidence="6">Mixed with DoveR01_LX</tissue>
    </source>
</reference>
<keyword evidence="2" id="KW-0677">Repeat</keyword>
<keyword evidence="4" id="KW-0862">Zinc</keyword>
<proteinExistence type="predicted"/>
<evidence type="ECO:0000256" key="1">
    <source>
        <dbReference type="ARBA" id="ARBA00022723"/>
    </source>
</evidence>
<dbReference type="InterPro" id="IPR002219">
    <property type="entry name" value="PKC_DAG/PE"/>
</dbReference>
<dbReference type="Gene3D" id="3.30.60.20">
    <property type="match status" value="1"/>
</dbReference>
<keyword evidence="3" id="KW-0863">Zinc-finger</keyword>
<dbReference type="SMART" id="SM00291">
    <property type="entry name" value="ZnF_ZZ"/>
    <property type="match status" value="1"/>
</dbReference>
<evidence type="ECO:0000256" key="2">
    <source>
        <dbReference type="ARBA" id="ARBA00022737"/>
    </source>
</evidence>
<dbReference type="Pfam" id="PF03107">
    <property type="entry name" value="C1_2"/>
    <property type="match status" value="1"/>
</dbReference>
<evidence type="ECO:0000259" key="5">
    <source>
        <dbReference type="PROSITE" id="PS50081"/>
    </source>
</evidence>
<feature type="domain" description="Phorbol-ester/DAG-type" evidence="5">
    <location>
        <begin position="8"/>
        <end position="55"/>
    </location>
</feature>
<dbReference type="SUPFAM" id="SSF57889">
    <property type="entry name" value="Cysteine-rich domain"/>
    <property type="match status" value="1"/>
</dbReference>
<evidence type="ECO:0000256" key="4">
    <source>
        <dbReference type="ARBA" id="ARBA00022833"/>
    </source>
</evidence>
<dbReference type="PANTHER" id="PTHR46477">
    <property type="entry name" value="CYSTEINE/HISTIDINE-RICH C1 DOMAIN FAMILY PROTEIN"/>
    <property type="match status" value="1"/>
</dbReference>
<organism evidence="6">
    <name type="scientific">Davidia involucrata</name>
    <name type="common">Dove tree</name>
    <dbReference type="NCBI Taxonomy" id="16924"/>
    <lineage>
        <taxon>Eukaryota</taxon>
        <taxon>Viridiplantae</taxon>
        <taxon>Streptophyta</taxon>
        <taxon>Embryophyta</taxon>
        <taxon>Tracheophyta</taxon>
        <taxon>Spermatophyta</taxon>
        <taxon>Magnoliopsida</taxon>
        <taxon>eudicotyledons</taxon>
        <taxon>Gunneridae</taxon>
        <taxon>Pentapetalae</taxon>
        <taxon>asterids</taxon>
        <taxon>Cornales</taxon>
        <taxon>Nyssaceae</taxon>
        <taxon>Davidia</taxon>
    </lineage>
</organism>
<dbReference type="InterPro" id="IPR004146">
    <property type="entry name" value="DC1"/>
</dbReference>
<dbReference type="GO" id="GO:0008270">
    <property type="term" value="F:zinc ion binding"/>
    <property type="evidence" value="ECO:0007669"/>
    <property type="project" value="UniProtKB-KW"/>
</dbReference>
<sequence length="109" mass="13221">MIHASHPEHELELKNYEKPYKCDGCKEQGFGSRYRCEVCNYDLHEDCMQNDPTTSHKFFKGCTFKFFLQRLPRKCNKPYYDKCIRTWWVIHWVAVLCFIGSKCMWKLVR</sequence>
<dbReference type="InterPro" id="IPR000433">
    <property type="entry name" value="Znf_ZZ"/>
</dbReference>
<dbReference type="PANTHER" id="PTHR46477:SF5">
    <property type="entry name" value="PHORBOL-ESTER_DAG-TYPE DOMAIN-CONTAINING PROTEIN"/>
    <property type="match status" value="1"/>
</dbReference>
<evidence type="ECO:0000256" key="3">
    <source>
        <dbReference type="ARBA" id="ARBA00022771"/>
    </source>
</evidence>
<evidence type="ECO:0000313" key="6">
    <source>
        <dbReference type="EMBL" id="MPA72940.1"/>
    </source>
</evidence>
<dbReference type="InterPro" id="IPR046349">
    <property type="entry name" value="C1-like_sf"/>
</dbReference>
<name>A0A5B7BVG5_DAVIN</name>
<protein>
    <recommendedName>
        <fullName evidence="5">Phorbol-ester/DAG-type domain-containing protein</fullName>
    </recommendedName>
</protein>
<gene>
    <name evidence="6" type="ORF">Din_042381</name>
</gene>
<accession>A0A5B7BVG5</accession>
<dbReference type="AlphaFoldDB" id="A0A5B7BVG5"/>
<dbReference type="EMBL" id="GHES01042381">
    <property type="protein sequence ID" value="MPA72940.1"/>
    <property type="molecule type" value="Transcribed_RNA"/>
</dbReference>
<dbReference type="PROSITE" id="PS50081">
    <property type="entry name" value="ZF_DAG_PE_2"/>
    <property type="match status" value="1"/>
</dbReference>
<keyword evidence="1" id="KW-0479">Metal-binding</keyword>